<keyword evidence="1" id="KW-0472">Membrane</keyword>
<accession>A0A4R3MY97</accession>
<protein>
    <submittedName>
        <fullName evidence="2">Citrate/tricarballylate utilization protein</fullName>
    </submittedName>
</protein>
<evidence type="ECO:0000313" key="2">
    <source>
        <dbReference type="EMBL" id="TCT19733.1"/>
    </source>
</evidence>
<dbReference type="EMBL" id="SMAO01000007">
    <property type="protein sequence ID" value="TCT19733.1"/>
    <property type="molecule type" value="Genomic_DNA"/>
</dbReference>
<dbReference type="SUPFAM" id="SSF103501">
    <property type="entry name" value="Respiratory nitrate reductase 1 gamma chain"/>
    <property type="match status" value="1"/>
</dbReference>
<feature type="transmembrane region" description="Helical" evidence="1">
    <location>
        <begin position="255"/>
        <end position="277"/>
    </location>
</feature>
<feature type="transmembrane region" description="Helical" evidence="1">
    <location>
        <begin position="320"/>
        <end position="341"/>
    </location>
</feature>
<organism evidence="2 3">
    <name type="scientific">Thiobaca trueperi</name>
    <dbReference type="NCBI Taxonomy" id="127458"/>
    <lineage>
        <taxon>Bacteria</taxon>
        <taxon>Pseudomonadati</taxon>
        <taxon>Pseudomonadota</taxon>
        <taxon>Gammaproteobacteria</taxon>
        <taxon>Chromatiales</taxon>
        <taxon>Chromatiaceae</taxon>
        <taxon>Thiobaca</taxon>
    </lineage>
</organism>
<feature type="transmembrane region" description="Helical" evidence="1">
    <location>
        <begin position="102"/>
        <end position="122"/>
    </location>
</feature>
<feature type="transmembrane region" description="Helical" evidence="1">
    <location>
        <begin position="142"/>
        <end position="167"/>
    </location>
</feature>
<name>A0A4R3MY97_9GAMM</name>
<keyword evidence="1" id="KW-0812">Transmembrane</keyword>
<evidence type="ECO:0000313" key="3">
    <source>
        <dbReference type="Proteomes" id="UP000295717"/>
    </source>
</evidence>
<dbReference type="Proteomes" id="UP000295717">
    <property type="component" value="Unassembled WGS sequence"/>
</dbReference>
<sequence length="366" mass="40349">MSVDEDQSEARRVLGICNACGYCNGFCDLFEAAKRRPALAADDLTHLANLCHGCRNCLYACQYAPPHTFAVNVPRTLARTRQRGYAEHVWPRAWSGLLVHPILTALLFSGGAIGLLVGMVWMTVPSEMLFASQAGAGAFYRILPWWVMMLIGILPLGWSMLAIGMGLRRHWRATRPEARVSARHLRSALYDLFSLRNLRGGGPGCNDLDDRLSHRRRRLHQTLLAGLLLSFAATLAATLYHHALGWQAPYPLLSAPVLLGALGGIAMTIAVVGLVWLKWREDRAPTDSEARAADLGLLTLLFLVATTGLVLLVWRATPAMGLLLAVHLGSVLAFFFLLPYCKFVHAGYRFLALLIEALERETSRCP</sequence>
<evidence type="ECO:0000256" key="1">
    <source>
        <dbReference type="SAM" id="Phobius"/>
    </source>
</evidence>
<dbReference type="SUPFAM" id="SSF54862">
    <property type="entry name" value="4Fe-4S ferredoxins"/>
    <property type="match status" value="1"/>
</dbReference>
<keyword evidence="3" id="KW-1185">Reference proteome</keyword>
<feature type="transmembrane region" description="Helical" evidence="1">
    <location>
        <begin position="297"/>
        <end position="314"/>
    </location>
</feature>
<gene>
    <name evidence="2" type="ORF">EDC35_10761</name>
</gene>
<feature type="transmembrane region" description="Helical" evidence="1">
    <location>
        <begin position="223"/>
        <end position="243"/>
    </location>
</feature>
<dbReference type="InterPro" id="IPR036197">
    <property type="entry name" value="NarG-like_sf"/>
</dbReference>
<dbReference type="AlphaFoldDB" id="A0A4R3MY97"/>
<keyword evidence="1" id="KW-1133">Transmembrane helix</keyword>
<dbReference type="RefSeq" id="WP_132977786.1">
    <property type="nucleotide sequence ID" value="NZ_SMAO01000007.1"/>
</dbReference>
<comment type="caution">
    <text evidence="2">The sequence shown here is derived from an EMBL/GenBank/DDBJ whole genome shotgun (WGS) entry which is preliminary data.</text>
</comment>
<dbReference type="InterPro" id="IPR012830">
    <property type="entry name" value="Citrate_utilization_prot_B"/>
</dbReference>
<reference evidence="2 3" key="1">
    <citation type="submission" date="2019-03" db="EMBL/GenBank/DDBJ databases">
        <title>Genomic Encyclopedia of Type Strains, Phase IV (KMG-IV): sequencing the most valuable type-strain genomes for metagenomic binning, comparative biology and taxonomic classification.</title>
        <authorList>
            <person name="Goeker M."/>
        </authorList>
    </citation>
    <scope>NUCLEOTIDE SEQUENCE [LARGE SCALE GENOMIC DNA]</scope>
    <source>
        <strain evidence="2 3">DSM 13587</strain>
    </source>
</reference>
<dbReference type="OrthoDB" id="9765258at2"/>
<dbReference type="NCBIfam" id="TIGR02484">
    <property type="entry name" value="CitB"/>
    <property type="match status" value="1"/>
</dbReference>
<proteinExistence type="predicted"/>